<dbReference type="Gene3D" id="3.30.450.20">
    <property type="entry name" value="PAS domain"/>
    <property type="match status" value="2"/>
</dbReference>
<dbReference type="OrthoDB" id="341208at2"/>
<keyword evidence="14" id="KW-0732">Signal</keyword>
<evidence type="ECO:0000256" key="8">
    <source>
        <dbReference type="ARBA" id="ARBA00022741"/>
    </source>
</evidence>
<keyword evidence="7 13" id="KW-0812">Transmembrane</keyword>
<comment type="caution">
    <text evidence="16">The sequence shown here is derived from an EMBL/GenBank/DDBJ whole genome shotgun (WGS) entry which is preliminary data.</text>
</comment>
<evidence type="ECO:0000256" key="10">
    <source>
        <dbReference type="ARBA" id="ARBA00022840"/>
    </source>
</evidence>
<dbReference type="CDD" id="cd12915">
    <property type="entry name" value="PDC2_DGC_like"/>
    <property type="match status" value="1"/>
</dbReference>
<evidence type="ECO:0000256" key="14">
    <source>
        <dbReference type="SAM" id="SignalP"/>
    </source>
</evidence>
<dbReference type="GO" id="GO:0005886">
    <property type="term" value="C:plasma membrane"/>
    <property type="evidence" value="ECO:0007669"/>
    <property type="project" value="UniProtKB-SubCell"/>
</dbReference>
<dbReference type="PANTHER" id="PTHR41523:SF8">
    <property type="entry name" value="ETHYLENE RESPONSE SENSOR PROTEIN"/>
    <property type="match status" value="1"/>
</dbReference>
<keyword evidence="11 13" id="KW-1133">Transmembrane helix</keyword>
<keyword evidence="4" id="KW-1003">Cell membrane</keyword>
<dbReference type="InterPro" id="IPR033479">
    <property type="entry name" value="dCache_1"/>
</dbReference>
<dbReference type="PANTHER" id="PTHR41523">
    <property type="entry name" value="TWO-COMPONENT SYSTEM SENSOR PROTEIN"/>
    <property type="match status" value="1"/>
</dbReference>
<dbReference type="EC" id="2.7.13.3" evidence="3"/>
<sequence length="552" mass="59115">MRLKLVGVAVAALAPVVAMSGYNEYAMRQERAEEVRAQAAQAAKQASSEVERIIEGLRSLLTAVTAMPAVRQLDVPLCNDALKTLGGSVPNIRTLFVLKPDGSPVCGSAEFPAGVTFGDRDYFKDALATKDFVVGRYTKSRFSGSPVLPLAMPIIDGGKTIAVVVSGVRLDWLQTRIAERGVAPGNAVTIADGDGTILARVPLPEKFVGTVIPDAYQSLVHANAPGVVQLTSQDGTERILGYRPIALPGSPLYVSAGFSTNEAFAPINRASIANLVGIGAGAIVSLILAMFIGGHFLLGPISRIAEVMQNWRDGKTKARTLMKPTDELHAVGASLDNLLDELETRRLHAEKAEEERSLLVRELAHRVKNGFALVQAIAHQSFKKSDAEKYGSFSQRLTALAGTYDLILSGEGRATSIMGVLETSLRAHATDERRIALEGPDVVLPTDLALPLSLVTHELATNATKYGALSSDEGKVEVEWMVDAGRVAIRWAETNGPQVAVPARKGFGTVLIERAFPSKARAVHAFHFEPSGLVFELTFLLEEPIDRVEVCA</sequence>
<dbReference type="Gene3D" id="3.30.565.10">
    <property type="entry name" value="Histidine kinase-like ATPase, C-terminal domain"/>
    <property type="match status" value="1"/>
</dbReference>
<dbReference type="Proteomes" id="UP000068164">
    <property type="component" value="Unassembled WGS sequence"/>
</dbReference>
<keyword evidence="10" id="KW-0067">ATP-binding</keyword>
<gene>
    <name evidence="16" type="ORF">AS026_30865</name>
</gene>
<keyword evidence="5" id="KW-0597">Phosphoprotein</keyword>
<dbReference type="Pfam" id="PF02743">
    <property type="entry name" value="dCache_1"/>
    <property type="match status" value="1"/>
</dbReference>
<dbReference type="InterPro" id="IPR036890">
    <property type="entry name" value="HATPase_C_sf"/>
</dbReference>
<dbReference type="GO" id="GO:0004673">
    <property type="term" value="F:protein histidine kinase activity"/>
    <property type="evidence" value="ECO:0007669"/>
    <property type="project" value="UniProtKB-EC"/>
</dbReference>
<evidence type="ECO:0000313" key="17">
    <source>
        <dbReference type="Proteomes" id="UP000068164"/>
    </source>
</evidence>
<evidence type="ECO:0000259" key="15">
    <source>
        <dbReference type="PROSITE" id="PS50885"/>
    </source>
</evidence>
<evidence type="ECO:0000256" key="1">
    <source>
        <dbReference type="ARBA" id="ARBA00000085"/>
    </source>
</evidence>
<dbReference type="PROSITE" id="PS50885">
    <property type="entry name" value="HAMP"/>
    <property type="match status" value="1"/>
</dbReference>
<dbReference type="CDD" id="cd12914">
    <property type="entry name" value="PDC1_DGC_like"/>
    <property type="match status" value="1"/>
</dbReference>
<dbReference type="Pfam" id="PF07536">
    <property type="entry name" value="HWE_HK"/>
    <property type="match status" value="1"/>
</dbReference>
<protein>
    <recommendedName>
        <fullName evidence="3">histidine kinase</fullName>
        <ecNumber evidence="3">2.7.13.3</ecNumber>
    </recommendedName>
</protein>
<dbReference type="GO" id="GO:0007165">
    <property type="term" value="P:signal transduction"/>
    <property type="evidence" value="ECO:0007669"/>
    <property type="project" value="InterPro"/>
</dbReference>
<evidence type="ECO:0000256" key="13">
    <source>
        <dbReference type="SAM" id="Phobius"/>
    </source>
</evidence>
<dbReference type="GO" id="GO:0005524">
    <property type="term" value="F:ATP binding"/>
    <property type="evidence" value="ECO:0007669"/>
    <property type="project" value="UniProtKB-KW"/>
</dbReference>
<name>A0A109JZ38_9HYPH</name>
<evidence type="ECO:0000256" key="3">
    <source>
        <dbReference type="ARBA" id="ARBA00012438"/>
    </source>
</evidence>
<keyword evidence="12 13" id="KW-0472">Membrane</keyword>
<evidence type="ECO:0000256" key="6">
    <source>
        <dbReference type="ARBA" id="ARBA00022679"/>
    </source>
</evidence>
<feature type="chain" id="PRO_5007137331" description="histidine kinase" evidence="14">
    <location>
        <begin position="21"/>
        <end position="552"/>
    </location>
</feature>
<evidence type="ECO:0000313" key="16">
    <source>
        <dbReference type="EMBL" id="KWV57706.1"/>
    </source>
</evidence>
<keyword evidence="8" id="KW-0547">Nucleotide-binding</keyword>
<evidence type="ECO:0000256" key="2">
    <source>
        <dbReference type="ARBA" id="ARBA00004651"/>
    </source>
</evidence>
<dbReference type="SMART" id="SM00911">
    <property type="entry name" value="HWE_HK"/>
    <property type="match status" value="1"/>
</dbReference>
<dbReference type="EMBL" id="LNCD01000026">
    <property type="protein sequence ID" value="KWV57706.1"/>
    <property type="molecule type" value="Genomic_DNA"/>
</dbReference>
<dbReference type="InterPro" id="IPR003660">
    <property type="entry name" value="HAMP_dom"/>
</dbReference>
<feature type="domain" description="HAMP" evidence="15">
    <location>
        <begin position="295"/>
        <end position="347"/>
    </location>
</feature>
<accession>A0A109JZ38</accession>
<comment type="catalytic activity">
    <reaction evidence="1">
        <text>ATP + protein L-histidine = ADP + protein N-phospho-L-histidine.</text>
        <dbReference type="EC" id="2.7.13.3"/>
    </reaction>
</comment>
<keyword evidence="9 16" id="KW-0418">Kinase</keyword>
<evidence type="ECO:0000256" key="11">
    <source>
        <dbReference type="ARBA" id="ARBA00022989"/>
    </source>
</evidence>
<proteinExistence type="predicted"/>
<evidence type="ECO:0000256" key="4">
    <source>
        <dbReference type="ARBA" id="ARBA00022475"/>
    </source>
</evidence>
<dbReference type="RefSeq" id="WP_062368770.1">
    <property type="nucleotide sequence ID" value="NZ_LNCD01000026.1"/>
</dbReference>
<dbReference type="Gene3D" id="6.10.340.10">
    <property type="match status" value="1"/>
</dbReference>
<evidence type="ECO:0000256" key="5">
    <source>
        <dbReference type="ARBA" id="ARBA00022553"/>
    </source>
</evidence>
<dbReference type="InterPro" id="IPR011102">
    <property type="entry name" value="Sig_transdc_His_kinase_HWE"/>
</dbReference>
<evidence type="ECO:0000256" key="12">
    <source>
        <dbReference type="ARBA" id="ARBA00023136"/>
    </source>
</evidence>
<dbReference type="AlphaFoldDB" id="A0A109JZ38"/>
<dbReference type="SMART" id="SM00304">
    <property type="entry name" value="HAMP"/>
    <property type="match status" value="1"/>
</dbReference>
<organism evidence="16 17">
    <name type="scientific">Rhizobium altiplani</name>
    <dbReference type="NCBI Taxonomy" id="1864509"/>
    <lineage>
        <taxon>Bacteria</taxon>
        <taxon>Pseudomonadati</taxon>
        <taxon>Pseudomonadota</taxon>
        <taxon>Alphaproteobacteria</taxon>
        <taxon>Hyphomicrobiales</taxon>
        <taxon>Rhizobiaceae</taxon>
        <taxon>Rhizobium/Agrobacterium group</taxon>
        <taxon>Rhizobium</taxon>
    </lineage>
</organism>
<evidence type="ECO:0000256" key="9">
    <source>
        <dbReference type="ARBA" id="ARBA00022777"/>
    </source>
</evidence>
<evidence type="ECO:0000256" key="7">
    <source>
        <dbReference type="ARBA" id="ARBA00022692"/>
    </source>
</evidence>
<keyword evidence="17" id="KW-1185">Reference proteome</keyword>
<comment type="subcellular location">
    <subcellularLocation>
        <location evidence="2">Cell membrane</location>
        <topology evidence="2">Multi-pass membrane protein</topology>
    </subcellularLocation>
</comment>
<reference evidence="16 17" key="1">
    <citation type="submission" date="2015-11" db="EMBL/GenBank/DDBJ databases">
        <title>Draft Genome Sequence of the Strain BR 10423 (Rhizobium sp.) isolated from nodules of Mimosa pudica.</title>
        <authorList>
            <person name="Barauna A.C."/>
            <person name="Zilli J.E."/>
            <person name="Simoes-Araujo J.L."/>
            <person name="Reis V.M."/>
            <person name="James E.K."/>
            <person name="Reis F.B.Jr."/>
            <person name="Rouws L.F."/>
            <person name="Passos S.R."/>
            <person name="Gois S.R."/>
        </authorList>
    </citation>
    <scope>NUCLEOTIDE SEQUENCE [LARGE SCALE GENOMIC DNA]</scope>
    <source>
        <strain evidence="16 17">BR10423</strain>
    </source>
</reference>
<feature type="signal peptide" evidence="14">
    <location>
        <begin position="1"/>
        <end position="20"/>
    </location>
</feature>
<keyword evidence="6" id="KW-0808">Transferase</keyword>
<feature type="transmembrane region" description="Helical" evidence="13">
    <location>
        <begin position="275"/>
        <end position="298"/>
    </location>
</feature>